<dbReference type="Proteomes" id="UP000284842">
    <property type="component" value="Unassembled WGS sequence"/>
</dbReference>
<dbReference type="SUPFAM" id="SSF53474">
    <property type="entry name" value="alpha/beta-Hydrolases"/>
    <property type="match status" value="1"/>
</dbReference>
<keyword evidence="3" id="KW-0732">Signal</keyword>
<dbReference type="PANTHER" id="PTHR11559">
    <property type="entry name" value="CARBOXYLESTERASE"/>
    <property type="match status" value="1"/>
</dbReference>
<dbReference type="InParanoid" id="A0A409YHB8"/>
<evidence type="ECO:0000259" key="4">
    <source>
        <dbReference type="Pfam" id="PF00135"/>
    </source>
</evidence>
<dbReference type="EMBL" id="NHTK01001173">
    <property type="protein sequence ID" value="PPR02364.1"/>
    <property type="molecule type" value="Genomic_DNA"/>
</dbReference>
<dbReference type="Gene3D" id="3.40.50.1820">
    <property type="entry name" value="alpha/beta hydrolase"/>
    <property type="match status" value="1"/>
</dbReference>
<dbReference type="InterPro" id="IPR050309">
    <property type="entry name" value="Type-B_Carboxylest/Lipase"/>
</dbReference>
<sequence length="558" mass="60868">MELVGLVCLCLLATHACAMPKPPAREPLRSQLDGNKPVVFLDKATVSGTHDGPLSKFLGISFSKPLERFRPSELNDPYHGLIDARSYGPLCPQQKLEPPNSGIQQVNNIMNQAPELHNAQGIEKEDCLSINIIRPAGVVSGRKLSVLVWIHGGAYQIGDTASYDKMGSRLVRRSVSLGSPVIFVSMNYRLSAYGFLGGAQVFQEKSGNLGLRDQRLALRWVNKYIGAFGGDKSKVTLWGQSSGAISTTLQMITNNGNNEGLFRAAILQSGAPLPVGNITKGPNQSFYDLIVSETGCSTSANTLDCLRNLPFSKLKTVVDRTPNFFSYPSLALVWHPSVDNVFLTDNPQSLVPQGKFANVPILSGICDDEGTLFALSSLNVTTEDDFRGYISSVWQPRNTPEELAPLWNFYTSNAADGSPFNTGTQNTLTAQFKRVAAFIGDSIQLGPRRIFLQKASKTQTVWAYLSKKSKSVPGIGSYHGSDLATDSEPGFLDDHLINFVVRLDPNVKMGPRWPSYDSNSPKLFTFPEVGPPTITLDNFRSDSVNYLNNISAAHPLCC</sequence>
<evidence type="ECO:0000313" key="5">
    <source>
        <dbReference type="EMBL" id="PPR02364.1"/>
    </source>
</evidence>
<name>A0A409YHB8_9AGAR</name>
<dbReference type="Pfam" id="PF00135">
    <property type="entry name" value="COesterase"/>
    <property type="match status" value="1"/>
</dbReference>
<dbReference type="OrthoDB" id="408631at2759"/>
<dbReference type="STRING" id="181874.A0A409YHB8"/>
<dbReference type="EC" id="3.1.1.-" evidence="3"/>
<evidence type="ECO:0000256" key="2">
    <source>
        <dbReference type="ARBA" id="ARBA00022801"/>
    </source>
</evidence>
<proteinExistence type="inferred from homology"/>
<evidence type="ECO:0000256" key="1">
    <source>
        <dbReference type="ARBA" id="ARBA00005964"/>
    </source>
</evidence>
<dbReference type="GO" id="GO:0016787">
    <property type="term" value="F:hydrolase activity"/>
    <property type="evidence" value="ECO:0007669"/>
    <property type="project" value="UniProtKB-KW"/>
</dbReference>
<organism evidence="5 6">
    <name type="scientific">Panaeolus cyanescens</name>
    <dbReference type="NCBI Taxonomy" id="181874"/>
    <lineage>
        <taxon>Eukaryota</taxon>
        <taxon>Fungi</taxon>
        <taxon>Dikarya</taxon>
        <taxon>Basidiomycota</taxon>
        <taxon>Agaricomycotina</taxon>
        <taxon>Agaricomycetes</taxon>
        <taxon>Agaricomycetidae</taxon>
        <taxon>Agaricales</taxon>
        <taxon>Agaricineae</taxon>
        <taxon>Galeropsidaceae</taxon>
        <taxon>Panaeolus</taxon>
    </lineage>
</organism>
<feature type="domain" description="Carboxylesterase type B" evidence="4">
    <location>
        <begin position="37"/>
        <end position="483"/>
    </location>
</feature>
<evidence type="ECO:0000313" key="6">
    <source>
        <dbReference type="Proteomes" id="UP000284842"/>
    </source>
</evidence>
<comment type="caution">
    <text evidence="5">The sequence shown here is derived from an EMBL/GenBank/DDBJ whole genome shotgun (WGS) entry which is preliminary data.</text>
</comment>
<dbReference type="InterPro" id="IPR029058">
    <property type="entry name" value="AB_hydrolase_fold"/>
</dbReference>
<gene>
    <name evidence="5" type="ORF">CVT24_011708</name>
</gene>
<dbReference type="PROSITE" id="PS00122">
    <property type="entry name" value="CARBOXYLESTERASE_B_1"/>
    <property type="match status" value="1"/>
</dbReference>
<feature type="signal peptide" evidence="3">
    <location>
        <begin position="1"/>
        <end position="18"/>
    </location>
</feature>
<dbReference type="InterPro" id="IPR002018">
    <property type="entry name" value="CarbesteraseB"/>
</dbReference>
<keyword evidence="6" id="KW-1185">Reference proteome</keyword>
<keyword evidence="2 3" id="KW-0378">Hydrolase</keyword>
<accession>A0A409YHB8</accession>
<dbReference type="AlphaFoldDB" id="A0A409YHB8"/>
<evidence type="ECO:0000256" key="3">
    <source>
        <dbReference type="RuleBase" id="RU361235"/>
    </source>
</evidence>
<protein>
    <recommendedName>
        <fullName evidence="3">Carboxylic ester hydrolase</fullName>
        <ecNumber evidence="3">3.1.1.-</ecNumber>
    </recommendedName>
</protein>
<feature type="chain" id="PRO_5018823261" description="Carboxylic ester hydrolase" evidence="3">
    <location>
        <begin position="19"/>
        <end position="558"/>
    </location>
</feature>
<reference evidence="5 6" key="1">
    <citation type="journal article" date="2018" name="Evol. Lett.">
        <title>Horizontal gene cluster transfer increased hallucinogenic mushroom diversity.</title>
        <authorList>
            <person name="Reynolds H.T."/>
            <person name="Vijayakumar V."/>
            <person name="Gluck-Thaler E."/>
            <person name="Korotkin H.B."/>
            <person name="Matheny P.B."/>
            <person name="Slot J.C."/>
        </authorList>
    </citation>
    <scope>NUCLEOTIDE SEQUENCE [LARGE SCALE GENOMIC DNA]</scope>
    <source>
        <strain evidence="5 6">2629</strain>
    </source>
</reference>
<dbReference type="InterPro" id="IPR019826">
    <property type="entry name" value="Carboxylesterase_B_AS"/>
</dbReference>
<comment type="similarity">
    <text evidence="1 3">Belongs to the type-B carboxylesterase/lipase family.</text>
</comment>